<dbReference type="InterPro" id="IPR007314">
    <property type="entry name" value="Cofac_haem-bd_dom"/>
</dbReference>
<reference evidence="3 4" key="1">
    <citation type="submission" date="2017-01" db="EMBL/GenBank/DDBJ databases">
        <authorList>
            <person name="Mah S.A."/>
            <person name="Swanson W.J."/>
            <person name="Moy G.W."/>
            <person name="Vacquier V.D."/>
        </authorList>
    </citation>
    <scope>NUCLEOTIDE SEQUENCE [LARGE SCALE GENOMIC DNA]</scope>
    <source>
        <strain evidence="3 4">DSM 7027</strain>
    </source>
</reference>
<dbReference type="Gene3D" id="3.40.50.11550">
    <property type="match status" value="2"/>
</dbReference>
<feature type="domain" description="Haem-binding uptake Tiki superfamily ChaN" evidence="2">
    <location>
        <begin position="42"/>
        <end position="229"/>
    </location>
</feature>
<proteinExistence type="predicted"/>
<dbReference type="InterPro" id="IPR016773">
    <property type="entry name" value="Fe3_uptake_reg_CjrA_prd"/>
</dbReference>
<accession>A0A1N6V5X8</accession>
<dbReference type="SUPFAM" id="SSF159501">
    <property type="entry name" value="EreA/ChaN-like"/>
    <property type="match status" value="1"/>
</dbReference>
<evidence type="ECO:0000256" key="1">
    <source>
        <dbReference type="SAM" id="SignalP"/>
    </source>
</evidence>
<dbReference type="AlphaFoldDB" id="A0A1N6V5X8"/>
<evidence type="ECO:0000313" key="3">
    <source>
        <dbReference type="EMBL" id="SIQ73220.1"/>
    </source>
</evidence>
<feature type="chain" id="PRO_5012862415" evidence="1">
    <location>
        <begin position="20"/>
        <end position="291"/>
    </location>
</feature>
<name>A0A1N6V5X8_9GAMM</name>
<dbReference type="RefSeq" id="WP_076464328.1">
    <property type="nucleotide sequence ID" value="NZ_FTMN01000008.1"/>
</dbReference>
<dbReference type="Pfam" id="PF04187">
    <property type="entry name" value="Cofac_haem_bdg"/>
    <property type="match status" value="1"/>
</dbReference>
<dbReference type="PIRSF" id="PIRSF020419">
    <property type="entry name" value="Fe_uptake_reg_CjrA_prd"/>
    <property type="match status" value="1"/>
</dbReference>
<evidence type="ECO:0000313" key="4">
    <source>
        <dbReference type="Proteomes" id="UP000186895"/>
    </source>
</evidence>
<keyword evidence="4" id="KW-1185">Reference proteome</keyword>
<dbReference type="eggNOG" id="COG3016">
    <property type="taxonomic scope" value="Bacteria"/>
</dbReference>
<protein>
    <submittedName>
        <fullName evidence="3">Uncharacterized iron-regulated protein</fullName>
    </submittedName>
</protein>
<keyword evidence="1" id="KW-0732">Signal</keyword>
<gene>
    <name evidence="3" type="ORF">SAMN05421647_10856</name>
</gene>
<dbReference type="Proteomes" id="UP000186895">
    <property type="component" value="Unassembled WGS sequence"/>
</dbReference>
<dbReference type="EMBL" id="FTMN01000008">
    <property type="protein sequence ID" value="SIQ73220.1"/>
    <property type="molecule type" value="Genomic_DNA"/>
</dbReference>
<dbReference type="CDD" id="cd14727">
    <property type="entry name" value="ChanN-like"/>
    <property type="match status" value="1"/>
</dbReference>
<feature type="signal peptide" evidence="1">
    <location>
        <begin position="1"/>
        <end position="19"/>
    </location>
</feature>
<sequence length="291" mass="32572">MIRYLCCLMVMLLGLQVQAEPLEGKLWSLKEARFLPVATLFDQLPAGGWLLLGEQHDHPQHHAIQTQWLQQLAKRKQLGAVALEMADQTQQDALDDALGRGKEVSPDELQWQQGWDWDLYESVVRTALDLSPAVVAADLPRDAQRRAYREGAPEGELETEHSNFMRDLLYESHCGQMPTSGLDGMRQVQLARDQAMAEQLRRYSTPERTGVMLTGGIHARNDLGIPRWLDRPLVSVLMVSIEADKSSPQDYIPEGLSGFTPVDYLLFTHAIPQQDYCAGLASQHSASSGNE</sequence>
<organism evidence="3 4">
    <name type="scientific">Marinobacterium stanieri</name>
    <dbReference type="NCBI Taxonomy" id="49186"/>
    <lineage>
        <taxon>Bacteria</taxon>
        <taxon>Pseudomonadati</taxon>
        <taxon>Pseudomonadota</taxon>
        <taxon>Gammaproteobacteria</taxon>
        <taxon>Oceanospirillales</taxon>
        <taxon>Oceanospirillaceae</taxon>
        <taxon>Marinobacterium</taxon>
    </lineage>
</organism>
<evidence type="ECO:0000259" key="2">
    <source>
        <dbReference type="Pfam" id="PF04187"/>
    </source>
</evidence>
<dbReference type="STRING" id="49186.SAMN05421647_10856"/>